<dbReference type="PANTHER" id="PTHR30290:SF9">
    <property type="entry name" value="OLIGOPEPTIDE-BINDING PROTEIN APPA"/>
    <property type="match status" value="1"/>
</dbReference>
<dbReference type="EMBL" id="SRSF01000003">
    <property type="protein sequence ID" value="THH40011.1"/>
    <property type="molecule type" value="Genomic_DNA"/>
</dbReference>
<accession>A0A4S4NNQ3</accession>
<dbReference type="AlphaFoldDB" id="A0A4S4NNQ3"/>
<name>A0A4S4NNQ3_9BACT</name>
<evidence type="ECO:0000313" key="6">
    <source>
        <dbReference type="EMBL" id="THH40011.1"/>
    </source>
</evidence>
<dbReference type="InterPro" id="IPR030678">
    <property type="entry name" value="Peptide/Ni-bd"/>
</dbReference>
<comment type="caution">
    <text evidence="6">The sequence shown here is derived from an EMBL/GenBank/DDBJ whole genome shotgun (WGS) entry which is preliminary data.</text>
</comment>
<comment type="similarity">
    <text evidence="1">Belongs to the bacterial solute-binding protein 5 family.</text>
</comment>
<protein>
    <recommendedName>
        <fullName evidence="5">Solute-binding protein family 5 domain-containing protein</fullName>
    </recommendedName>
</protein>
<evidence type="ECO:0000256" key="3">
    <source>
        <dbReference type="ARBA" id="ARBA00022729"/>
    </source>
</evidence>
<evidence type="ECO:0000256" key="2">
    <source>
        <dbReference type="ARBA" id="ARBA00022448"/>
    </source>
</evidence>
<dbReference type="GO" id="GO:1904680">
    <property type="term" value="F:peptide transmembrane transporter activity"/>
    <property type="evidence" value="ECO:0007669"/>
    <property type="project" value="TreeGrafter"/>
</dbReference>
<organism evidence="6 7">
    <name type="scientific">Neolewinella litorea</name>
    <dbReference type="NCBI Taxonomy" id="2562452"/>
    <lineage>
        <taxon>Bacteria</taxon>
        <taxon>Pseudomonadati</taxon>
        <taxon>Bacteroidota</taxon>
        <taxon>Saprospiria</taxon>
        <taxon>Saprospirales</taxon>
        <taxon>Lewinellaceae</taxon>
        <taxon>Neolewinella</taxon>
    </lineage>
</organism>
<dbReference type="PANTHER" id="PTHR30290">
    <property type="entry name" value="PERIPLASMIC BINDING COMPONENT OF ABC TRANSPORTER"/>
    <property type="match status" value="1"/>
</dbReference>
<dbReference type="Gene3D" id="3.40.190.10">
    <property type="entry name" value="Periplasmic binding protein-like II"/>
    <property type="match status" value="1"/>
</dbReference>
<keyword evidence="2" id="KW-0813">Transport</keyword>
<feature type="domain" description="Solute-binding protein family 5" evidence="5">
    <location>
        <begin position="80"/>
        <end position="495"/>
    </location>
</feature>
<evidence type="ECO:0000313" key="7">
    <source>
        <dbReference type="Proteomes" id="UP000308528"/>
    </source>
</evidence>
<sequence length="590" mass="66696">MKWCLLSMAATLSTVLACTNGGLKTDIAEGRAPANEVRIVLKAEPLGLNPILSVQSISRYLTEQIFQTLNSQDPQTFELRPGLASLPETVRLPDGGLSYHYEIDSAATWPNGKPVLASDVVFSLKVLLNPLVEAGPFRPYYSMIRDVAVDPEDPRSFDVITRGPYLLAAQAIGDLYVYPEYAYDPEGLLRDVPLDELSDPERADELVKEIKELRQFAERFNDPAVGYEPDRVVGSGPYELVSWEPGDRLRLRRRDNYWARDRSEEWLAAYPQNLTFLIIPDNTTTANALRDHLVDVVVDMPIEQYQDLRDEEYLQQYYDFVTVPSFKYYSILLNQADPLLRDSLTRRALAHLVDVDQIITQLLPGLAERIIGPVLPAKDYYNRELPAIAYDVEKARDLLRRAGWRDTNDNHILDKVIDGERRELSFELLSTPSPTSEAVALEIAQSARAVGVDIRVMRQEPRTLLQELTTGNFTASFYGQGFEPTPDDFSQVWSSTSVPPSGTNRANFQNAEADSLIVRIARTIDPQSRAPLYRRFQEIIYDNQPMIFLYSPFDRLVVSKRLEYAPTSLAPNVNFNTLRIRPTGTGGEAQ</sequence>
<dbReference type="GO" id="GO:0015833">
    <property type="term" value="P:peptide transport"/>
    <property type="evidence" value="ECO:0007669"/>
    <property type="project" value="TreeGrafter"/>
</dbReference>
<dbReference type="PROSITE" id="PS51257">
    <property type="entry name" value="PROKAR_LIPOPROTEIN"/>
    <property type="match status" value="1"/>
</dbReference>
<evidence type="ECO:0000259" key="5">
    <source>
        <dbReference type="Pfam" id="PF00496"/>
    </source>
</evidence>
<dbReference type="InterPro" id="IPR039424">
    <property type="entry name" value="SBP_5"/>
</dbReference>
<dbReference type="Pfam" id="PF00496">
    <property type="entry name" value="SBP_bac_5"/>
    <property type="match status" value="1"/>
</dbReference>
<dbReference type="SUPFAM" id="SSF53850">
    <property type="entry name" value="Periplasmic binding protein-like II"/>
    <property type="match status" value="1"/>
</dbReference>
<dbReference type="PIRSF" id="PIRSF002741">
    <property type="entry name" value="MppA"/>
    <property type="match status" value="1"/>
</dbReference>
<dbReference type="Gene3D" id="3.10.105.10">
    <property type="entry name" value="Dipeptide-binding Protein, Domain 3"/>
    <property type="match status" value="1"/>
</dbReference>
<feature type="signal peptide" evidence="4">
    <location>
        <begin position="1"/>
        <end position="17"/>
    </location>
</feature>
<dbReference type="GO" id="GO:0043190">
    <property type="term" value="C:ATP-binding cassette (ABC) transporter complex"/>
    <property type="evidence" value="ECO:0007669"/>
    <property type="project" value="InterPro"/>
</dbReference>
<evidence type="ECO:0000256" key="4">
    <source>
        <dbReference type="SAM" id="SignalP"/>
    </source>
</evidence>
<keyword evidence="7" id="KW-1185">Reference proteome</keyword>
<gene>
    <name evidence="6" type="ORF">E4021_10435</name>
</gene>
<dbReference type="InterPro" id="IPR000914">
    <property type="entry name" value="SBP_5_dom"/>
</dbReference>
<evidence type="ECO:0000256" key="1">
    <source>
        <dbReference type="ARBA" id="ARBA00005695"/>
    </source>
</evidence>
<dbReference type="OrthoDB" id="9772924at2"/>
<reference evidence="6 7" key="1">
    <citation type="submission" date="2019-04" db="EMBL/GenBank/DDBJ databases">
        <title>Lewinella litorea sp. nov., isolated from a marine sand.</title>
        <authorList>
            <person name="Yoon J.-H."/>
        </authorList>
    </citation>
    <scope>NUCLEOTIDE SEQUENCE [LARGE SCALE GENOMIC DNA]</scope>
    <source>
        <strain evidence="6 7">HSMS-39</strain>
    </source>
</reference>
<feature type="chain" id="PRO_5020451044" description="Solute-binding protein family 5 domain-containing protein" evidence="4">
    <location>
        <begin position="18"/>
        <end position="590"/>
    </location>
</feature>
<proteinExistence type="inferred from homology"/>
<dbReference type="Proteomes" id="UP000308528">
    <property type="component" value="Unassembled WGS sequence"/>
</dbReference>
<keyword evidence="3 4" id="KW-0732">Signal</keyword>
<dbReference type="GO" id="GO:0030288">
    <property type="term" value="C:outer membrane-bounded periplasmic space"/>
    <property type="evidence" value="ECO:0007669"/>
    <property type="project" value="UniProtKB-ARBA"/>
</dbReference>